<dbReference type="AlphaFoldDB" id="A0A224YHI2"/>
<organism evidence="1">
    <name type="scientific">Rhipicephalus zambeziensis</name>
    <dbReference type="NCBI Taxonomy" id="60191"/>
    <lineage>
        <taxon>Eukaryota</taxon>
        <taxon>Metazoa</taxon>
        <taxon>Ecdysozoa</taxon>
        <taxon>Arthropoda</taxon>
        <taxon>Chelicerata</taxon>
        <taxon>Arachnida</taxon>
        <taxon>Acari</taxon>
        <taxon>Parasitiformes</taxon>
        <taxon>Ixodida</taxon>
        <taxon>Ixodoidea</taxon>
        <taxon>Ixodidae</taxon>
        <taxon>Rhipicephalinae</taxon>
        <taxon>Rhipicephalus</taxon>
        <taxon>Rhipicephalus</taxon>
    </lineage>
</organism>
<sequence>MKPFSGYLEKCCRAPLTSLCIPCLDLVFCALRARVFWCRCRMHLQVASLTIPSFRDSYVMWFCEKEAFPFLPCCMKCTQAVKRIVLWRTGGTVATKFAAFKRLFQIQVLRCHNGFVAATSIKLFPSILKCTCDILL</sequence>
<protein>
    <submittedName>
        <fullName evidence="1">Uncharacterized protein</fullName>
    </submittedName>
</protein>
<accession>A0A224YHI2</accession>
<evidence type="ECO:0000313" key="1">
    <source>
        <dbReference type="EMBL" id="MAA13262.1"/>
    </source>
</evidence>
<proteinExistence type="predicted"/>
<name>A0A224YHI2_9ACAR</name>
<reference evidence="1" key="1">
    <citation type="journal article" date="2017" name="Parasit. Vectors">
        <title>Sialotranscriptomics of Rhipicephalus zambeziensis reveals intricate expression profiles of secretory proteins and suggests tight temporal transcriptional regulation during blood-feeding.</title>
        <authorList>
            <person name="de Castro M.H."/>
            <person name="de Klerk D."/>
            <person name="Pienaar R."/>
            <person name="Rees D.J.G."/>
            <person name="Mans B.J."/>
        </authorList>
    </citation>
    <scope>NUCLEOTIDE SEQUENCE</scope>
    <source>
        <tissue evidence="1">Salivary glands</tissue>
    </source>
</reference>
<dbReference type="EMBL" id="GFPF01002116">
    <property type="protein sequence ID" value="MAA13262.1"/>
    <property type="molecule type" value="Transcribed_RNA"/>
</dbReference>